<proteinExistence type="predicted"/>
<dbReference type="Proteomes" id="UP001209570">
    <property type="component" value="Unassembled WGS sequence"/>
</dbReference>
<organism evidence="1 2">
    <name type="scientific">Pythium insidiosum</name>
    <name type="common">Pythiosis disease agent</name>
    <dbReference type="NCBI Taxonomy" id="114742"/>
    <lineage>
        <taxon>Eukaryota</taxon>
        <taxon>Sar</taxon>
        <taxon>Stramenopiles</taxon>
        <taxon>Oomycota</taxon>
        <taxon>Peronosporomycetes</taxon>
        <taxon>Pythiales</taxon>
        <taxon>Pythiaceae</taxon>
        <taxon>Pythium</taxon>
    </lineage>
</organism>
<keyword evidence="2" id="KW-1185">Reference proteome</keyword>
<comment type="caution">
    <text evidence="1">The sequence shown here is derived from an EMBL/GenBank/DDBJ whole genome shotgun (WGS) entry which is preliminary data.</text>
</comment>
<evidence type="ECO:0000313" key="2">
    <source>
        <dbReference type="Proteomes" id="UP001209570"/>
    </source>
</evidence>
<name>A0AAD5QAB7_PYTIN</name>
<reference evidence="1" key="1">
    <citation type="submission" date="2021-12" db="EMBL/GenBank/DDBJ databases">
        <title>Prjna785345.</title>
        <authorList>
            <person name="Rujirawat T."/>
            <person name="Krajaejun T."/>
        </authorList>
    </citation>
    <scope>NUCLEOTIDE SEQUENCE</scope>
    <source>
        <strain evidence="1">Pi057C3</strain>
    </source>
</reference>
<evidence type="ECO:0000313" key="1">
    <source>
        <dbReference type="EMBL" id="KAJ0408729.1"/>
    </source>
</evidence>
<accession>A0AAD5QAB7</accession>
<dbReference type="EMBL" id="JAKCXM010000009">
    <property type="protein sequence ID" value="KAJ0408729.1"/>
    <property type="molecule type" value="Genomic_DNA"/>
</dbReference>
<sequence>MSSPTTSFVDPLSSTLRLKKYFTHVGAFVVWPDVALDSAEDGRIVLFNDATASNCADDEFLEQLLKKSVILQVSARRDVSPDALSVMQTSCHRLRFRSSRKRRSAPSEHPFRPIERVKLAAKRADRADSSAIVSPQLPRLVRSLQERRRIGQQQLSRLELLARDKTQTIRALSSLLSALDGGSNARDTGDAPDDELISLVSVLQLREASPAAANDVATPEARIPRPTKPLELQMAGCEIMAVDAATSTFRCLVKLGLPSTQGSLGIESFALSLLPTDPALAPSRCQLWLVDQSARSHSHSHSHSCVLNVVVDVDLPGWTLRSSVDLSGWVHCSEGGSRSPQYVGTIRVPPPRALWELPAPSASLSSAPAHVDVLIVSAGSSLPAWLHRQPRAIAPVTTLVRPRFAIMRIPSSGLASSVRQRLAQALVNDLPQDVVVVPNPLERAHVKLLRRLLQSLHDEARHMPNEDAGRSSLQTATDLVARELLLSLQRRVQFLADTNS</sequence>
<gene>
    <name evidence="1" type="ORF">P43SY_001953</name>
</gene>
<dbReference type="AlphaFoldDB" id="A0AAD5QAB7"/>
<protein>
    <submittedName>
        <fullName evidence="1">Uncharacterized protein</fullName>
    </submittedName>
</protein>